<comment type="caution">
    <text evidence="1">The sequence shown here is derived from an EMBL/GenBank/DDBJ whole genome shotgun (WGS) entry which is preliminary data.</text>
</comment>
<evidence type="ECO:0000313" key="2">
    <source>
        <dbReference type="Proteomes" id="UP001144978"/>
    </source>
</evidence>
<protein>
    <submittedName>
        <fullName evidence="1">Uncharacterized protein</fullName>
    </submittedName>
</protein>
<keyword evidence="2" id="KW-1185">Reference proteome</keyword>
<reference evidence="1" key="1">
    <citation type="submission" date="2022-08" db="EMBL/GenBank/DDBJ databases">
        <title>Genome Sequence of Pycnoporus sanguineus.</title>
        <authorList>
            <person name="Buettner E."/>
        </authorList>
    </citation>
    <scope>NUCLEOTIDE SEQUENCE</scope>
    <source>
        <strain evidence="1">CG-C14</strain>
    </source>
</reference>
<organism evidence="1 2">
    <name type="scientific">Trametes sanguinea</name>
    <dbReference type="NCBI Taxonomy" id="158606"/>
    <lineage>
        <taxon>Eukaryota</taxon>
        <taxon>Fungi</taxon>
        <taxon>Dikarya</taxon>
        <taxon>Basidiomycota</taxon>
        <taxon>Agaricomycotina</taxon>
        <taxon>Agaricomycetes</taxon>
        <taxon>Polyporales</taxon>
        <taxon>Polyporaceae</taxon>
        <taxon>Trametes</taxon>
    </lineage>
</organism>
<dbReference type="EMBL" id="JANSHE010001294">
    <property type="protein sequence ID" value="KAJ3003415.1"/>
    <property type="molecule type" value="Genomic_DNA"/>
</dbReference>
<dbReference type="Proteomes" id="UP001144978">
    <property type="component" value="Unassembled WGS sequence"/>
</dbReference>
<gene>
    <name evidence="1" type="ORF">NUW54_g5311</name>
</gene>
<name>A0ACC1PX02_9APHY</name>
<evidence type="ECO:0000313" key="1">
    <source>
        <dbReference type="EMBL" id="KAJ3003415.1"/>
    </source>
</evidence>
<accession>A0ACC1PX02</accession>
<proteinExistence type="predicted"/>
<sequence length="121" mass="13613">MSQADWTPPTFKNNYFLVYISDVPNAQRSKHQEAHLTHNLSMIQNGTIKAGGALLAPTSKTSDPDALKNVTGSWFVLRAENIEKAWDIVKQDPFYASGEVWDQERITVTPAYTAIQEVKFD</sequence>